<dbReference type="GO" id="GO:0006508">
    <property type="term" value="P:proteolysis"/>
    <property type="evidence" value="ECO:0007669"/>
    <property type="project" value="UniProtKB-KW"/>
</dbReference>
<keyword evidence="2 6" id="KW-0645">Protease</keyword>
<feature type="active site" description="Charge relay system" evidence="6">
    <location>
        <position position="338"/>
    </location>
</feature>
<evidence type="ECO:0000259" key="10">
    <source>
        <dbReference type="Pfam" id="PF05922"/>
    </source>
</evidence>
<dbReference type="EMBL" id="FWXV01000003">
    <property type="protein sequence ID" value="SMD10273.1"/>
    <property type="molecule type" value="Genomic_DNA"/>
</dbReference>
<proteinExistence type="inferred from homology"/>
<dbReference type="InterPro" id="IPR022398">
    <property type="entry name" value="Peptidase_S8_His-AS"/>
</dbReference>
<dbReference type="InterPro" id="IPR028994">
    <property type="entry name" value="Integrin_alpha_N"/>
</dbReference>
<evidence type="ECO:0000259" key="9">
    <source>
        <dbReference type="Pfam" id="PF00082"/>
    </source>
</evidence>
<feature type="domain" description="Peptidase S8/S53" evidence="9">
    <location>
        <begin position="153"/>
        <end position="374"/>
    </location>
</feature>
<keyword evidence="5 6" id="KW-0720">Serine protease</keyword>
<dbReference type="InterPro" id="IPR023828">
    <property type="entry name" value="Peptidase_S8_Ser-AS"/>
</dbReference>
<dbReference type="SUPFAM" id="SSF54897">
    <property type="entry name" value="Protease propeptides/inhibitors"/>
    <property type="match status" value="1"/>
</dbReference>
<evidence type="ECO:0000256" key="4">
    <source>
        <dbReference type="ARBA" id="ARBA00022801"/>
    </source>
</evidence>
<dbReference type="CDD" id="cd04077">
    <property type="entry name" value="Peptidases_S8_PCSK9_ProteinaseK_like"/>
    <property type="match status" value="1"/>
</dbReference>
<feature type="domain" description="Inhibitor I9" evidence="10">
    <location>
        <begin position="68"/>
        <end position="114"/>
    </location>
</feature>
<protein>
    <submittedName>
        <fullName evidence="11">Serine protease, subtilisin family</fullName>
    </submittedName>
</protein>
<dbReference type="InterPro" id="IPR023827">
    <property type="entry name" value="Peptidase_S8_Asp-AS"/>
</dbReference>
<sequence length="790" mass="80353">MFMRLLISVNPSRVLTAAVASAVAAVAFAAPAASAETGTVQSVSDAIPDSYIVVLNEKQVSTAGALTARYGGTVTSTWHAALNGFAARMTAKQAAQLAADPSVSYVQQNGRVTIQDSQPNPPSWGLDRVDQRQVGRDGRYVFETPASNVRAYVLDTGIRISHTTFGGRASWGVNTIDANNTDCHGHGTHVAGTVGGAEYGVAKSVNLVAVKVLNCAGNGTWEAIISGVDWVTRNAVRPAVANMSLAGGANAAVDQAVRNSIASGITYAIASANANQNACNFSPARVAEAITVNATDANDRRAAFSNWGSCTDIFAPGVGIVSSHHTSDTASVSMQGTSMASPHVAGAAALWLAEHPYDTPPLVANALLSNATQGVVADPVGSPNALLHGRIPNGVTDHDADYNADNRDDIALNGVPGWGSIPVAFSAGNGNFNVTNAAVANFATWSASPGVYILSGDFNGDGRTDSALTGVGGWGSIPVAFSNGDGTFTVTNAAVPNFPTWATTPGVKIVTGDFNADGRTDIALTGGIGWGSIPIAFSNGNGTFTVTNAAVPNFPTWASSPNVKVVAKDFNADNRTDLALTGVNGWGSIPVAFSAGNGAFNVTNAGVPNFPVWAATPNVKLLTGDFNADGRADLALTGVAGWGSIPVAFSNGNGTFGVTNAGVADFPAWATTAGVKIIARDLNADSRTDIVLTGGLGWGSIPVAFSAGNGAFNVTNGAVADFPTWASSPGVEIVARDYNGDNRVDLALTGVNGWGSIPVSFSNGNGTFGVTNAGVPNFPTWAATPGALVL</sequence>
<dbReference type="InterPro" id="IPR034193">
    <property type="entry name" value="PCSK9_ProteinaseK-like"/>
</dbReference>
<accession>A0A1Y5XQ49</accession>
<dbReference type="PROSITE" id="PS00137">
    <property type="entry name" value="SUBTILASE_HIS"/>
    <property type="match status" value="1"/>
</dbReference>
<evidence type="ECO:0000256" key="2">
    <source>
        <dbReference type="ARBA" id="ARBA00022670"/>
    </source>
</evidence>
<keyword evidence="12" id="KW-1185">Reference proteome</keyword>
<dbReference type="Pfam" id="PF13517">
    <property type="entry name" value="FG-GAP_3"/>
    <property type="match status" value="1"/>
</dbReference>
<dbReference type="PROSITE" id="PS00138">
    <property type="entry name" value="SUBTILASE_SER"/>
    <property type="match status" value="1"/>
</dbReference>
<evidence type="ECO:0000256" key="5">
    <source>
        <dbReference type="ARBA" id="ARBA00022825"/>
    </source>
</evidence>
<dbReference type="SUPFAM" id="SSF69318">
    <property type="entry name" value="Integrin alpha N-terminal domain"/>
    <property type="match status" value="1"/>
</dbReference>
<dbReference type="Proteomes" id="UP000192674">
    <property type="component" value="Unassembled WGS sequence"/>
</dbReference>
<dbReference type="FunFam" id="3.40.50.200:FF:000014">
    <property type="entry name" value="Proteinase K"/>
    <property type="match status" value="1"/>
</dbReference>
<dbReference type="InterPro" id="IPR036852">
    <property type="entry name" value="Peptidase_S8/S53_dom_sf"/>
</dbReference>
<feature type="active site" description="Charge relay system" evidence="6">
    <location>
        <position position="186"/>
    </location>
</feature>
<dbReference type="InterPro" id="IPR037045">
    <property type="entry name" value="S8pro/Inhibitor_I9_sf"/>
</dbReference>
<evidence type="ECO:0000313" key="11">
    <source>
        <dbReference type="EMBL" id="SMD10273.1"/>
    </source>
</evidence>
<dbReference type="PANTHER" id="PTHR43806">
    <property type="entry name" value="PEPTIDASE S8"/>
    <property type="match status" value="1"/>
</dbReference>
<feature type="signal peptide" evidence="8">
    <location>
        <begin position="1"/>
        <end position="35"/>
    </location>
</feature>
<dbReference type="InterPro" id="IPR000209">
    <property type="entry name" value="Peptidase_S8/S53_dom"/>
</dbReference>
<dbReference type="PROSITE" id="PS00136">
    <property type="entry name" value="SUBTILASE_ASP"/>
    <property type="match status" value="1"/>
</dbReference>
<name>A0A1Y5XQ49_KIBAR</name>
<dbReference type="GO" id="GO:0005615">
    <property type="term" value="C:extracellular space"/>
    <property type="evidence" value="ECO:0007669"/>
    <property type="project" value="TreeGrafter"/>
</dbReference>
<dbReference type="InterPro" id="IPR013517">
    <property type="entry name" value="FG-GAP"/>
</dbReference>
<keyword evidence="3 8" id="KW-0732">Signal</keyword>
<feature type="chain" id="PRO_5012034518" evidence="8">
    <location>
        <begin position="36"/>
        <end position="790"/>
    </location>
</feature>
<dbReference type="Gene3D" id="3.30.70.80">
    <property type="entry name" value="Peptidase S8 propeptide/proteinase inhibitor I9"/>
    <property type="match status" value="1"/>
</dbReference>
<dbReference type="InterPro" id="IPR010259">
    <property type="entry name" value="S8pro/Inhibitor_I9"/>
</dbReference>
<dbReference type="Pfam" id="PF05922">
    <property type="entry name" value="Inhibitor_I9"/>
    <property type="match status" value="1"/>
</dbReference>
<evidence type="ECO:0000256" key="7">
    <source>
        <dbReference type="RuleBase" id="RU003355"/>
    </source>
</evidence>
<comment type="similarity">
    <text evidence="1 6 7">Belongs to the peptidase S8 family.</text>
</comment>
<dbReference type="AlphaFoldDB" id="A0A1Y5XQ49"/>
<reference evidence="11 12" key="1">
    <citation type="submission" date="2017-04" db="EMBL/GenBank/DDBJ databases">
        <authorList>
            <person name="Afonso C.L."/>
            <person name="Miller P.J."/>
            <person name="Scott M.A."/>
            <person name="Spackman E."/>
            <person name="Goraichik I."/>
            <person name="Dimitrov K.M."/>
            <person name="Suarez D.L."/>
            <person name="Swayne D.E."/>
        </authorList>
    </citation>
    <scope>NUCLEOTIDE SEQUENCE [LARGE SCALE GENOMIC DNA]</scope>
    <source>
        <strain evidence="11 12">DSM 43828</strain>
    </source>
</reference>
<organism evidence="11 12">
    <name type="scientific">Kibdelosporangium aridum</name>
    <dbReference type="NCBI Taxonomy" id="2030"/>
    <lineage>
        <taxon>Bacteria</taxon>
        <taxon>Bacillati</taxon>
        <taxon>Actinomycetota</taxon>
        <taxon>Actinomycetes</taxon>
        <taxon>Pseudonocardiales</taxon>
        <taxon>Pseudonocardiaceae</taxon>
        <taxon>Kibdelosporangium</taxon>
    </lineage>
</organism>
<evidence type="ECO:0000313" key="12">
    <source>
        <dbReference type="Proteomes" id="UP000192674"/>
    </source>
</evidence>
<evidence type="ECO:0000256" key="6">
    <source>
        <dbReference type="PROSITE-ProRule" id="PRU01240"/>
    </source>
</evidence>
<dbReference type="PROSITE" id="PS51892">
    <property type="entry name" value="SUBTILASE"/>
    <property type="match status" value="1"/>
</dbReference>
<evidence type="ECO:0000256" key="8">
    <source>
        <dbReference type="SAM" id="SignalP"/>
    </source>
</evidence>
<dbReference type="PRINTS" id="PR00723">
    <property type="entry name" value="SUBTILISIN"/>
</dbReference>
<dbReference type="InterPro" id="IPR050131">
    <property type="entry name" value="Peptidase_S8_subtilisin-like"/>
</dbReference>
<evidence type="ECO:0000256" key="1">
    <source>
        <dbReference type="ARBA" id="ARBA00011073"/>
    </source>
</evidence>
<dbReference type="PANTHER" id="PTHR43806:SF11">
    <property type="entry name" value="CEREVISIN-RELATED"/>
    <property type="match status" value="1"/>
</dbReference>
<dbReference type="SUPFAM" id="SSF52743">
    <property type="entry name" value="Subtilisin-like"/>
    <property type="match status" value="1"/>
</dbReference>
<feature type="active site" description="Charge relay system" evidence="6">
    <location>
        <position position="155"/>
    </location>
</feature>
<evidence type="ECO:0000256" key="3">
    <source>
        <dbReference type="ARBA" id="ARBA00022729"/>
    </source>
</evidence>
<gene>
    <name evidence="11" type="ORF">SAMN05661093_04598</name>
</gene>
<dbReference type="InterPro" id="IPR015500">
    <property type="entry name" value="Peptidase_S8_subtilisin-rel"/>
</dbReference>
<dbReference type="Pfam" id="PF00082">
    <property type="entry name" value="Peptidase_S8"/>
    <property type="match status" value="1"/>
</dbReference>
<dbReference type="Gene3D" id="2.40.128.340">
    <property type="match status" value="2"/>
</dbReference>
<keyword evidence="4 6" id="KW-0378">Hydrolase</keyword>
<dbReference type="Gene3D" id="3.40.50.200">
    <property type="entry name" value="Peptidase S8/S53 domain"/>
    <property type="match status" value="1"/>
</dbReference>
<dbReference type="GO" id="GO:0004252">
    <property type="term" value="F:serine-type endopeptidase activity"/>
    <property type="evidence" value="ECO:0007669"/>
    <property type="project" value="UniProtKB-UniRule"/>
</dbReference>